<dbReference type="EMBL" id="CP022295">
    <property type="protein sequence ID" value="QSR27125.1"/>
    <property type="molecule type" value="Genomic_DNA"/>
</dbReference>
<reference evidence="1 2" key="1">
    <citation type="submission" date="2017-06" db="EMBL/GenBank/DDBJ databases">
        <title>Complete Genome Sequence of the Soil Carbazole-Degrading Bacterium Nocardioides aromaticivorans IC177.</title>
        <authorList>
            <person name="Vejarano F."/>
            <person name="Suzuki-Minakuchi C."/>
            <person name="Ohtsubo Y."/>
            <person name="Tsuda M."/>
            <person name="Okada K."/>
            <person name="Nojiri H."/>
        </authorList>
    </citation>
    <scope>NUCLEOTIDE SEQUENCE [LARGE SCALE GENOMIC DNA]</scope>
    <source>
        <strain evidence="1 2">IC177</strain>
    </source>
</reference>
<name>A0ABX7PMI0_9ACTN</name>
<sequence length="270" mass="30498">MGEIRVGTSGWSYDGWHGDFYPDDLPRREELAYLSRRLTSVEVNGSFYSLQRPSSYRAWRDATPADFVLAVKGGRFITHVKRLRGIEAPLANFFASGVLALGPKLGPVLWQLPENLPYDASLMADFYALLPRTTAAAADLASRHDERLSGDRVVASYDVDRPVAHVLEFRNRSFCTDEALDQMREHDIGCVVADSDGRWPRAEAVTSGVVHVRLHGHTKLYTSRYSSRSLDKWADRCRRWAEQADVFVYFDNDADGHAPHDAEALLRRLD</sequence>
<evidence type="ECO:0008006" key="3">
    <source>
        <dbReference type="Google" id="ProtNLM"/>
    </source>
</evidence>
<dbReference type="PANTHER" id="PTHR30348">
    <property type="entry name" value="UNCHARACTERIZED PROTEIN YECE"/>
    <property type="match status" value="1"/>
</dbReference>
<keyword evidence="2" id="KW-1185">Reference proteome</keyword>
<dbReference type="SUPFAM" id="SSF117396">
    <property type="entry name" value="TM1631-like"/>
    <property type="match status" value="1"/>
</dbReference>
<dbReference type="PANTHER" id="PTHR30348:SF4">
    <property type="entry name" value="DUF72 DOMAIN-CONTAINING PROTEIN"/>
    <property type="match status" value="1"/>
</dbReference>
<dbReference type="Gene3D" id="3.20.20.410">
    <property type="entry name" value="Protein of unknown function UPF0759"/>
    <property type="match status" value="1"/>
</dbReference>
<accession>A0ABX7PMI0</accession>
<dbReference type="RefSeq" id="WP_207006206.1">
    <property type="nucleotide sequence ID" value="NZ_CP022295.1"/>
</dbReference>
<dbReference type="InterPro" id="IPR036520">
    <property type="entry name" value="UPF0759_sf"/>
</dbReference>
<dbReference type="Pfam" id="PF01904">
    <property type="entry name" value="DUF72"/>
    <property type="match status" value="1"/>
</dbReference>
<protein>
    <recommendedName>
        <fullName evidence="3">DUF72 domain-containing protein</fullName>
    </recommendedName>
</protein>
<gene>
    <name evidence="1" type="ORF">CFH99_16005</name>
</gene>
<dbReference type="Proteomes" id="UP000662818">
    <property type="component" value="Chromosome"/>
</dbReference>
<proteinExistence type="predicted"/>
<evidence type="ECO:0000313" key="1">
    <source>
        <dbReference type="EMBL" id="QSR27125.1"/>
    </source>
</evidence>
<dbReference type="InterPro" id="IPR002763">
    <property type="entry name" value="DUF72"/>
</dbReference>
<evidence type="ECO:0000313" key="2">
    <source>
        <dbReference type="Proteomes" id="UP000662818"/>
    </source>
</evidence>
<organism evidence="1 2">
    <name type="scientific">Nocardioides aromaticivorans</name>
    <dbReference type="NCBI Taxonomy" id="200618"/>
    <lineage>
        <taxon>Bacteria</taxon>
        <taxon>Bacillati</taxon>
        <taxon>Actinomycetota</taxon>
        <taxon>Actinomycetes</taxon>
        <taxon>Propionibacteriales</taxon>
        <taxon>Nocardioidaceae</taxon>
        <taxon>Nocardioides</taxon>
    </lineage>
</organism>